<proteinExistence type="predicted"/>
<dbReference type="EMBL" id="CAJOBG010004439">
    <property type="protein sequence ID" value="CAF4110641.1"/>
    <property type="molecule type" value="Genomic_DNA"/>
</dbReference>
<accession>A0A819VL96</accession>
<keyword evidence="3" id="KW-1185">Reference proteome</keyword>
<feature type="signal peptide" evidence="1">
    <location>
        <begin position="1"/>
        <end position="15"/>
    </location>
</feature>
<evidence type="ECO:0000313" key="3">
    <source>
        <dbReference type="Proteomes" id="UP000663866"/>
    </source>
</evidence>
<protein>
    <submittedName>
        <fullName evidence="2">Uncharacterized protein</fullName>
    </submittedName>
</protein>
<dbReference type="AlphaFoldDB" id="A0A819VL96"/>
<name>A0A819VL96_9BILA</name>
<evidence type="ECO:0000256" key="1">
    <source>
        <dbReference type="SAM" id="SignalP"/>
    </source>
</evidence>
<gene>
    <name evidence="2" type="ORF">OVN521_LOCUS21409</name>
</gene>
<evidence type="ECO:0000313" key="2">
    <source>
        <dbReference type="EMBL" id="CAF4110641.1"/>
    </source>
</evidence>
<dbReference type="Proteomes" id="UP000663866">
    <property type="component" value="Unassembled WGS sequence"/>
</dbReference>
<reference evidence="2" key="1">
    <citation type="submission" date="2021-02" db="EMBL/GenBank/DDBJ databases">
        <authorList>
            <person name="Nowell W R."/>
        </authorList>
    </citation>
    <scope>NUCLEOTIDE SEQUENCE</scope>
</reference>
<organism evidence="2 3">
    <name type="scientific">Rotaria magnacalcarata</name>
    <dbReference type="NCBI Taxonomy" id="392030"/>
    <lineage>
        <taxon>Eukaryota</taxon>
        <taxon>Metazoa</taxon>
        <taxon>Spiralia</taxon>
        <taxon>Gnathifera</taxon>
        <taxon>Rotifera</taxon>
        <taxon>Eurotatoria</taxon>
        <taxon>Bdelloidea</taxon>
        <taxon>Philodinida</taxon>
        <taxon>Philodinidae</taxon>
        <taxon>Rotaria</taxon>
    </lineage>
</organism>
<feature type="chain" id="PRO_5032907073" evidence="1">
    <location>
        <begin position="16"/>
        <end position="438"/>
    </location>
</feature>
<sequence>MIIQLIFLLHRLIHGRIHIYNVPISTASFVGANTNLSCVVDCSTDGGYSIVPINILTDCTTASSLLKRMARNAWVPLNDPPQSGLEWSIVTFIDLRRRSDGFINNTPVPNFISPQHVTVNKTIQITIPVSDANIDDDVRCRCVTGTDMTTDPTTVSTIGPTTFETLGTLKSTSTYPIRQAIDECAGICYPGSLPTSTTLSDCTITFTDLKAGVWYAVAIQVRTLLVTHMPLSSSRAFALLLVIEQLALVHSDFFRVEDFIDKTSNTPMSLVPVQMLIYVQPELICSNAPIIFPLDRCLEVQVGVAISFNIFAMHLCSDNVTKLTDVVIPSRHTGMTQSNLTSSPTNASISYVIFLSTPQVNQIGAQQLCLLGLTKIPAARRRRRKLNMKENVEPSFELKYITDGLISKTAPRKTFKSNTTVKGESMETQPLFGKSFFY</sequence>
<keyword evidence="1" id="KW-0732">Signal</keyword>
<comment type="caution">
    <text evidence="2">The sequence shown here is derived from an EMBL/GenBank/DDBJ whole genome shotgun (WGS) entry which is preliminary data.</text>
</comment>